<dbReference type="PANTHER" id="PTHR24300:SF403">
    <property type="entry name" value="CYTOCHROME P450 306A1"/>
    <property type="match status" value="1"/>
</dbReference>
<dbReference type="GO" id="GO:0020037">
    <property type="term" value="F:heme binding"/>
    <property type="evidence" value="ECO:0007669"/>
    <property type="project" value="InterPro"/>
</dbReference>
<dbReference type="PRINTS" id="PR00463">
    <property type="entry name" value="EP450I"/>
</dbReference>
<dbReference type="WBParaSite" id="PSAMB.scaffold348size55397.g4983.t2">
    <property type="protein sequence ID" value="PSAMB.scaffold348size55397.g4983.t2"/>
    <property type="gene ID" value="PSAMB.scaffold348size55397.g4983"/>
</dbReference>
<dbReference type="InterPro" id="IPR036396">
    <property type="entry name" value="Cyt_P450_sf"/>
</dbReference>
<dbReference type="Proteomes" id="UP000887566">
    <property type="component" value="Unplaced"/>
</dbReference>
<evidence type="ECO:0000256" key="3">
    <source>
        <dbReference type="ARBA" id="ARBA00023004"/>
    </source>
</evidence>
<keyword evidence="2 5" id="KW-0479">Metal-binding</keyword>
<dbReference type="InterPro" id="IPR002401">
    <property type="entry name" value="Cyt_P450_E_grp-I"/>
</dbReference>
<keyword evidence="3 5" id="KW-0408">Iron</keyword>
<evidence type="ECO:0000256" key="4">
    <source>
        <dbReference type="ARBA" id="ARBA00023033"/>
    </source>
</evidence>
<organism evidence="6 8">
    <name type="scientific">Plectus sambesii</name>
    <dbReference type="NCBI Taxonomy" id="2011161"/>
    <lineage>
        <taxon>Eukaryota</taxon>
        <taxon>Metazoa</taxon>
        <taxon>Ecdysozoa</taxon>
        <taxon>Nematoda</taxon>
        <taxon>Chromadorea</taxon>
        <taxon>Plectida</taxon>
        <taxon>Plectina</taxon>
        <taxon>Plectoidea</taxon>
        <taxon>Plectidae</taxon>
        <taxon>Plectus</taxon>
    </lineage>
</organism>
<comment type="cofactor">
    <cofactor evidence="5">
        <name>heme</name>
        <dbReference type="ChEBI" id="CHEBI:30413"/>
    </cofactor>
</comment>
<protein>
    <submittedName>
        <fullName evidence="7 8">Uncharacterized protein</fullName>
    </submittedName>
</protein>
<evidence type="ECO:0000256" key="2">
    <source>
        <dbReference type="ARBA" id="ARBA00022723"/>
    </source>
</evidence>
<evidence type="ECO:0000313" key="8">
    <source>
        <dbReference type="WBParaSite" id="PSAMB.scaffold348size55397.g4983.t2"/>
    </source>
</evidence>
<evidence type="ECO:0000256" key="1">
    <source>
        <dbReference type="ARBA" id="ARBA00010617"/>
    </source>
</evidence>
<dbReference type="AlphaFoldDB" id="A0A914WAT2"/>
<dbReference type="SUPFAM" id="SSF48264">
    <property type="entry name" value="Cytochrome P450"/>
    <property type="match status" value="1"/>
</dbReference>
<dbReference type="GO" id="GO:0008395">
    <property type="term" value="F:steroid hydroxylase activity"/>
    <property type="evidence" value="ECO:0007669"/>
    <property type="project" value="TreeGrafter"/>
</dbReference>
<dbReference type="PANTHER" id="PTHR24300">
    <property type="entry name" value="CYTOCHROME P450 508A4-RELATED"/>
    <property type="match status" value="1"/>
</dbReference>
<dbReference type="GO" id="GO:0006082">
    <property type="term" value="P:organic acid metabolic process"/>
    <property type="evidence" value="ECO:0007669"/>
    <property type="project" value="TreeGrafter"/>
</dbReference>
<keyword evidence="6" id="KW-1185">Reference proteome</keyword>
<keyword evidence="4" id="KW-0560">Oxidoreductase</keyword>
<evidence type="ECO:0000313" key="7">
    <source>
        <dbReference type="WBParaSite" id="PSAMB.scaffold348size55397.g4983.t1"/>
    </source>
</evidence>
<dbReference type="GO" id="GO:0006805">
    <property type="term" value="P:xenobiotic metabolic process"/>
    <property type="evidence" value="ECO:0007669"/>
    <property type="project" value="TreeGrafter"/>
</dbReference>
<feature type="binding site" description="axial binding residue" evidence="5">
    <location>
        <position position="406"/>
    </location>
    <ligand>
        <name>heme</name>
        <dbReference type="ChEBI" id="CHEBI:30413"/>
    </ligand>
    <ligandPart>
        <name>Fe</name>
        <dbReference type="ChEBI" id="CHEBI:18248"/>
    </ligandPart>
</feature>
<evidence type="ECO:0000313" key="6">
    <source>
        <dbReference type="Proteomes" id="UP000887566"/>
    </source>
</evidence>
<dbReference type="GO" id="GO:0005737">
    <property type="term" value="C:cytoplasm"/>
    <property type="evidence" value="ECO:0007669"/>
    <property type="project" value="TreeGrafter"/>
</dbReference>
<proteinExistence type="inferred from homology"/>
<dbReference type="GO" id="GO:0016712">
    <property type="term" value="F:oxidoreductase activity, acting on paired donors, with incorporation or reduction of molecular oxygen, reduced flavin or flavoprotein as one donor, and incorporation of one atom of oxygen"/>
    <property type="evidence" value="ECO:0007669"/>
    <property type="project" value="TreeGrafter"/>
</dbReference>
<comment type="similarity">
    <text evidence="1">Belongs to the cytochrome P450 family.</text>
</comment>
<name>A0A914WAT2_9BILA</name>
<evidence type="ECO:0000256" key="5">
    <source>
        <dbReference type="PIRSR" id="PIRSR602401-1"/>
    </source>
</evidence>
<dbReference type="Pfam" id="PF00067">
    <property type="entry name" value="p450"/>
    <property type="match status" value="1"/>
</dbReference>
<dbReference type="WBParaSite" id="PSAMB.scaffold348size55397.g4983.t1">
    <property type="protein sequence ID" value="PSAMB.scaffold348size55397.g4983.t1"/>
    <property type="gene ID" value="PSAMB.scaffold348size55397.g4983"/>
</dbReference>
<dbReference type="InterPro" id="IPR050182">
    <property type="entry name" value="Cytochrome_P450_fam2"/>
</dbReference>
<keyword evidence="5" id="KW-0349">Heme</keyword>
<sequence>MLYFPNFKEAPHAMFYNLGLKYGSPYTFWYCCEPTIIMNTREHVKLVNNGEGATNWIGRRHSLLLEGIGQSKGLSLTPYGPFYTQQRKLVHQALRKHLSDELMERQCEGVLDALADELAYKRFKPSSFTFNLLLDVMCGLIYFHRTPTLTSEQRNMVYRCFSTVYNPFQLRCWIDYFPILRSLPFSVQQKIGYLSVKEDWDGFEKNAFTICNELIDEHKRNMEENGGFETDFLDGLITAYEKEVKSGNTLFEEKQLKNLIFSMINASFTPHDQMDALFFHLALLPDVQEKCFQEIQMVIGDARPTLDKKSKMSYLEACTYEAMRIHQPPSLIFKTYVNQRDTKIESYNVPAGSIVQLNSMVNHIPDENFPGSDPHIFRPERFLTAEGNFTNCKDEFWPFGMNRRDCVGKDQAKTCIFLLVTGLLQKYRFTLEPKENVPENIESVKELFNLLESGVMIVPIPRVGV</sequence>
<reference evidence="7 8" key="1">
    <citation type="submission" date="2022-11" db="UniProtKB">
        <authorList>
            <consortium name="WormBaseParasite"/>
        </authorList>
    </citation>
    <scope>IDENTIFICATION</scope>
</reference>
<keyword evidence="4" id="KW-0503">Monooxygenase</keyword>
<dbReference type="Gene3D" id="1.10.630.10">
    <property type="entry name" value="Cytochrome P450"/>
    <property type="match status" value="1"/>
</dbReference>
<dbReference type="GO" id="GO:0005506">
    <property type="term" value="F:iron ion binding"/>
    <property type="evidence" value="ECO:0007669"/>
    <property type="project" value="InterPro"/>
</dbReference>
<accession>A0A914WAT2</accession>
<dbReference type="InterPro" id="IPR001128">
    <property type="entry name" value="Cyt_P450"/>
</dbReference>